<protein>
    <submittedName>
        <fullName evidence="1">Uncharacterized protein</fullName>
    </submittedName>
</protein>
<proteinExistence type="predicted"/>
<evidence type="ECO:0000313" key="1">
    <source>
        <dbReference type="EMBL" id="MBD1431638.1"/>
    </source>
</evidence>
<name>A0ABR7YKC6_9SPHI</name>
<organism evidence="1 2">
    <name type="scientific">Sphingobacterium micropteri</name>
    <dbReference type="NCBI Taxonomy" id="2763501"/>
    <lineage>
        <taxon>Bacteria</taxon>
        <taxon>Pseudomonadati</taxon>
        <taxon>Bacteroidota</taxon>
        <taxon>Sphingobacteriia</taxon>
        <taxon>Sphingobacteriales</taxon>
        <taxon>Sphingobacteriaceae</taxon>
        <taxon>Sphingobacterium</taxon>
    </lineage>
</organism>
<dbReference type="Proteomes" id="UP000602759">
    <property type="component" value="Unassembled WGS sequence"/>
</dbReference>
<evidence type="ECO:0000313" key="2">
    <source>
        <dbReference type="Proteomes" id="UP000602759"/>
    </source>
</evidence>
<accession>A0ABR7YKC6</accession>
<dbReference type="RefSeq" id="WP_190992641.1">
    <property type="nucleotide sequence ID" value="NZ_JACOIK010000001.1"/>
</dbReference>
<dbReference type="EMBL" id="JACOIK010000001">
    <property type="protein sequence ID" value="MBD1431638.1"/>
    <property type="molecule type" value="Genomic_DNA"/>
</dbReference>
<comment type="caution">
    <text evidence="1">The sequence shown here is derived from an EMBL/GenBank/DDBJ whole genome shotgun (WGS) entry which is preliminary data.</text>
</comment>
<sequence>MEKQLREGANIYNEVTDIPKDAFGMDELQAVSFNLSNFLGNNGYRPIGNEVFAKRIKEIFGRHLPTDSGEHFLYVDLLEADCIHKPIYHRNNGVDYNGFFRTI</sequence>
<gene>
    <name evidence="1" type="ORF">H8B06_02275</name>
</gene>
<keyword evidence="2" id="KW-1185">Reference proteome</keyword>
<reference evidence="1 2" key="1">
    <citation type="submission" date="2020-08" db="EMBL/GenBank/DDBJ databases">
        <title>Sphingobacterium sp. DN00404 isolated from aquaculture water.</title>
        <authorList>
            <person name="Zhang M."/>
        </authorList>
    </citation>
    <scope>NUCLEOTIDE SEQUENCE [LARGE SCALE GENOMIC DNA]</scope>
    <source>
        <strain evidence="1 2">DN00404</strain>
    </source>
</reference>